<organism evidence="1 2">
    <name type="scientific">Caproiciproducens faecalis</name>
    <dbReference type="NCBI Taxonomy" id="2820301"/>
    <lineage>
        <taxon>Bacteria</taxon>
        <taxon>Bacillati</taxon>
        <taxon>Bacillota</taxon>
        <taxon>Clostridia</taxon>
        <taxon>Eubacteriales</taxon>
        <taxon>Acutalibacteraceae</taxon>
        <taxon>Caproiciproducens</taxon>
    </lineage>
</organism>
<evidence type="ECO:0000313" key="2">
    <source>
        <dbReference type="Proteomes" id="UP000719942"/>
    </source>
</evidence>
<dbReference type="EMBL" id="JAGFNZ010000001">
    <property type="protein sequence ID" value="MBW7571878.1"/>
    <property type="molecule type" value="Genomic_DNA"/>
</dbReference>
<dbReference type="InterPro" id="IPR030489">
    <property type="entry name" value="TR_Rrf2-type_CS"/>
</dbReference>
<name>A0ABS7DKT8_9FIRM</name>
<dbReference type="RefSeq" id="WP_219964258.1">
    <property type="nucleotide sequence ID" value="NZ_JAGFNZ010000001.1"/>
</dbReference>
<comment type="caution">
    <text evidence="1">The sequence shown here is derived from an EMBL/GenBank/DDBJ whole genome shotgun (WGS) entry which is preliminary data.</text>
</comment>
<sequence length="140" mass="15429">MAYSTAFSQAVSILLLIHVKMEEFRFEFVSAKVIAECLKAPVPTVVKILKSLNAAGITTTKEGAKGGVLLAKPISEITLLDVFLAIEHGTPLFKTQLDYFIENPQVDDLKSKVINCLQDAEKAMKDSLKNTTLADIYKLR</sequence>
<evidence type="ECO:0000313" key="1">
    <source>
        <dbReference type="EMBL" id="MBW7571878.1"/>
    </source>
</evidence>
<dbReference type="InterPro" id="IPR000944">
    <property type="entry name" value="Tscrpt_reg_Rrf2"/>
</dbReference>
<dbReference type="Proteomes" id="UP000719942">
    <property type="component" value="Unassembled WGS sequence"/>
</dbReference>
<keyword evidence="2" id="KW-1185">Reference proteome</keyword>
<dbReference type="PANTHER" id="PTHR33221:SF15">
    <property type="entry name" value="HTH-TYPE TRANSCRIPTIONAL REGULATOR YWGB-RELATED"/>
    <property type="match status" value="1"/>
</dbReference>
<dbReference type="PROSITE" id="PS51197">
    <property type="entry name" value="HTH_RRF2_2"/>
    <property type="match status" value="1"/>
</dbReference>
<accession>A0ABS7DKT8</accession>
<proteinExistence type="predicted"/>
<protein>
    <submittedName>
        <fullName evidence="1">Rrf2 family transcriptional regulator</fullName>
    </submittedName>
</protein>
<reference evidence="1 2" key="1">
    <citation type="submission" date="2021-03" db="EMBL/GenBank/DDBJ databases">
        <title>Caproiciproducens sp. nov. isolated from feces of cow.</title>
        <authorList>
            <person name="Choi J.-Y."/>
        </authorList>
    </citation>
    <scope>NUCLEOTIDE SEQUENCE [LARGE SCALE GENOMIC DNA]</scope>
    <source>
        <strain evidence="1 2">AGMB10547</strain>
    </source>
</reference>
<dbReference type="Pfam" id="PF02082">
    <property type="entry name" value="Rrf2"/>
    <property type="match status" value="1"/>
</dbReference>
<dbReference type="PANTHER" id="PTHR33221">
    <property type="entry name" value="WINGED HELIX-TURN-HELIX TRANSCRIPTIONAL REGULATOR, RRF2 FAMILY"/>
    <property type="match status" value="1"/>
</dbReference>
<dbReference type="InterPro" id="IPR036388">
    <property type="entry name" value="WH-like_DNA-bd_sf"/>
</dbReference>
<dbReference type="SUPFAM" id="SSF46785">
    <property type="entry name" value="Winged helix' DNA-binding domain"/>
    <property type="match status" value="1"/>
</dbReference>
<dbReference type="InterPro" id="IPR036390">
    <property type="entry name" value="WH_DNA-bd_sf"/>
</dbReference>
<dbReference type="Gene3D" id="1.10.10.10">
    <property type="entry name" value="Winged helix-like DNA-binding domain superfamily/Winged helix DNA-binding domain"/>
    <property type="match status" value="1"/>
</dbReference>
<gene>
    <name evidence="1" type="ORF">J5W02_03550</name>
</gene>
<dbReference type="PROSITE" id="PS01332">
    <property type="entry name" value="HTH_RRF2_1"/>
    <property type="match status" value="1"/>
</dbReference>